<protein>
    <submittedName>
        <fullName evidence="2">Glycosyltransferase</fullName>
        <ecNumber evidence="2">2.4.-.-</ecNumber>
    </submittedName>
</protein>
<feature type="domain" description="Glycosyl transferase family 1" evidence="1">
    <location>
        <begin position="108"/>
        <end position="206"/>
    </location>
</feature>
<reference evidence="2" key="1">
    <citation type="submission" date="2023-04" db="EMBL/GenBank/DDBJ databases">
        <title>Genomic characterization of faba bean (Vicia faba) microsymbionts in Mexican soils.</title>
        <authorList>
            <person name="Rivera Orduna F.N."/>
            <person name="Guevara-Luna J."/>
            <person name="Yan J."/>
            <person name="Arroyo-Herrera I."/>
            <person name="Li Y."/>
            <person name="Vasquez-Murrieta M.S."/>
            <person name="Wang E.T."/>
        </authorList>
    </citation>
    <scope>NUCLEOTIDE SEQUENCE</scope>
    <source>
        <strain evidence="2">CH26</strain>
    </source>
</reference>
<proteinExistence type="predicted"/>
<comment type="caution">
    <text evidence="2">The sequence shown here is derived from an EMBL/GenBank/DDBJ whole genome shotgun (WGS) entry which is preliminary data.</text>
</comment>
<dbReference type="PANTHER" id="PTHR45947">
    <property type="entry name" value="SULFOQUINOVOSYL TRANSFERASE SQD2"/>
    <property type="match status" value="1"/>
</dbReference>
<accession>A0AAJ2H385</accession>
<feature type="non-terminal residue" evidence="2">
    <location>
        <position position="206"/>
    </location>
</feature>
<dbReference type="SUPFAM" id="SSF53756">
    <property type="entry name" value="UDP-Glycosyltransferase/glycogen phosphorylase"/>
    <property type="match status" value="1"/>
</dbReference>
<dbReference type="InterPro" id="IPR001296">
    <property type="entry name" value="Glyco_trans_1"/>
</dbReference>
<organism evidence="2 3">
    <name type="scientific">Rhizobium hidalgonense</name>
    <dbReference type="NCBI Taxonomy" id="1538159"/>
    <lineage>
        <taxon>Bacteria</taxon>
        <taxon>Pseudomonadati</taxon>
        <taxon>Pseudomonadota</taxon>
        <taxon>Alphaproteobacteria</taxon>
        <taxon>Hyphomicrobiales</taxon>
        <taxon>Rhizobiaceae</taxon>
        <taxon>Rhizobium/Agrobacterium group</taxon>
        <taxon>Rhizobium</taxon>
    </lineage>
</organism>
<sequence length="206" mass="22711">LLAQCPVMGGGVAALCALIYKIPLFVELHGTHYFMPSRQGVLGRLEHIIYRTLAKPVFTIATAIRSLSGDMTSSFVQVYGKKLLPKIVMIPVRVDLNIFPPKENYKLHQPLRVVNVGKLSANKNQIQLVNHLKNSKMPIEIILVGSGEQEADLKSLISTLPSHLKVTLKGQVTHVELCDILQQSDIFIHYALSEGTPRAIIVAMAV</sequence>
<dbReference type="EC" id="2.4.-.-" evidence="2"/>
<keyword evidence="2" id="KW-0808">Transferase</keyword>
<gene>
    <name evidence="2" type="ORF">RJJ65_35840</name>
</gene>
<keyword evidence="2" id="KW-0328">Glycosyltransferase</keyword>
<dbReference type="Pfam" id="PF00534">
    <property type="entry name" value="Glycos_transf_1"/>
    <property type="match status" value="1"/>
</dbReference>
<evidence type="ECO:0000313" key="2">
    <source>
        <dbReference type="EMBL" id="MDR9777908.1"/>
    </source>
</evidence>
<dbReference type="GO" id="GO:0016757">
    <property type="term" value="F:glycosyltransferase activity"/>
    <property type="evidence" value="ECO:0007669"/>
    <property type="project" value="UniProtKB-KW"/>
</dbReference>
<evidence type="ECO:0000259" key="1">
    <source>
        <dbReference type="Pfam" id="PF00534"/>
    </source>
</evidence>
<dbReference type="EMBL" id="JAVLSF010000290">
    <property type="protein sequence ID" value="MDR9777908.1"/>
    <property type="molecule type" value="Genomic_DNA"/>
</dbReference>
<dbReference type="PANTHER" id="PTHR45947:SF15">
    <property type="entry name" value="TEICHURONIC ACID BIOSYNTHESIS GLYCOSYLTRANSFERASE TUAC-RELATED"/>
    <property type="match status" value="1"/>
</dbReference>
<evidence type="ECO:0000313" key="3">
    <source>
        <dbReference type="Proteomes" id="UP001268610"/>
    </source>
</evidence>
<dbReference type="Proteomes" id="UP001268610">
    <property type="component" value="Unassembled WGS sequence"/>
</dbReference>
<name>A0AAJ2H385_9HYPH</name>
<dbReference type="AlphaFoldDB" id="A0AAJ2H385"/>
<dbReference type="InterPro" id="IPR050194">
    <property type="entry name" value="Glycosyltransferase_grp1"/>
</dbReference>
<feature type="non-terminal residue" evidence="2">
    <location>
        <position position="1"/>
    </location>
</feature>
<dbReference type="Gene3D" id="3.40.50.2000">
    <property type="entry name" value="Glycogen Phosphorylase B"/>
    <property type="match status" value="2"/>
</dbReference>
<dbReference type="RefSeq" id="WP_310866068.1">
    <property type="nucleotide sequence ID" value="NZ_JAVLSF010000290.1"/>
</dbReference>